<dbReference type="InterPro" id="IPR031176">
    <property type="entry name" value="ELL/occludin"/>
</dbReference>
<evidence type="ECO:0000256" key="5">
    <source>
        <dbReference type="ARBA" id="ARBA00023242"/>
    </source>
</evidence>
<dbReference type="GO" id="GO:0008023">
    <property type="term" value="C:transcription elongation factor complex"/>
    <property type="evidence" value="ECO:0007669"/>
    <property type="project" value="InterPro"/>
</dbReference>
<organism evidence="9 10">
    <name type="scientific">Pogonomyrmex barbatus</name>
    <name type="common">red harvester ant</name>
    <dbReference type="NCBI Taxonomy" id="144034"/>
    <lineage>
        <taxon>Eukaryota</taxon>
        <taxon>Metazoa</taxon>
        <taxon>Ecdysozoa</taxon>
        <taxon>Arthropoda</taxon>
        <taxon>Hexapoda</taxon>
        <taxon>Insecta</taxon>
        <taxon>Pterygota</taxon>
        <taxon>Neoptera</taxon>
        <taxon>Endopterygota</taxon>
        <taxon>Hymenoptera</taxon>
        <taxon>Apocrita</taxon>
        <taxon>Aculeata</taxon>
        <taxon>Formicoidea</taxon>
        <taxon>Formicidae</taxon>
        <taxon>Myrmicinae</taxon>
        <taxon>Pogonomyrmex</taxon>
    </lineage>
</organism>
<dbReference type="OrthoDB" id="6284217at2759"/>
<dbReference type="Proteomes" id="UP000504615">
    <property type="component" value="Unplaced"/>
</dbReference>
<dbReference type="GO" id="GO:0003746">
    <property type="term" value="F:translation elongation factor activity"/>
    <property type="evidence" value="ECO:0007669"/>
    <property type="project" value="UniProtKB-KW"/>
</dbReference>
<evidence type="ECO:0000256" key="3">
    <source>
        <dbReference type="ARBA" id="ARBA00023015"/>
    </source>
</evidence>
<dbReference type="Pfam" id="PF10390">
    <property type="entry name" value="ELL"/>
    <property type="match status" value="1"/>
</dbReference>
<evidence type="ECO:0000256" key="2">
    <source>
        <dbReference type="ARBA" id="ARBA00009171"/>
    </source>
</evidence>
<dbReference type="GeneID" id="105428063"/>
<dbReference type="AlphaFoldDB" id="A0A6I9X289"/>
<evidence type="ECO:0000256" key="6">
    <source>
        <dbReference type="PROSITE-ProRule" id="PRU01324"/>
    </source>
</evidence>
<protein>
    <submittedName>
        <fullName evidence="10">RNA polymerase II elongation factor Ell</fullName>
    </submittedName>
</protein>
<keyword evidence="10" id="KW-0648">Protein biosynthesis</keyword>
<evidence type="ECO:0000256" key="7">
    <source>
        <dbReference type="SAM" id="MobiDB-lite"/>
    </source>
</evidence>
<keyword evidence="4" id="KW-0804">Transcription</keyword>
<feature type="compositionally biased region" description="Low complexity" evidence="7">
    <location>
        <begin position="200"/>
        <end position="209"/>
    </location>
</feature>
<sequence>MGDGEMALGPGVQYGLSSHGNFDERKSLMFVKLTDSSYRAIQEYLKNRLRISEKPTIQFLGNEGHLSIPSIHGAAGFTFCLSSNHDIEGPQGGFECIQQTGPKSLESLGAIPYKMRIQANDDVYETTRHRMAVAEENNKNKCTRVIKANGPDIGRKVKVKGTGRTIPPPSSYARHRESTTSIPTSGSSQPKTSTNKPVASNNSNSNSSNHLTAARNPEKKISDIMRRPLKERLIHVLALRPYKKPELYDRITKEGLRERERHALTTVLKQVASIRDNTYHLHRHIWNDVQEDWPFYTEQEKAILRRRKPQNLTPPGSSDGGSSGSGQSPNSIHAGSPPAITAPPPNLIGNKRPGYYQGSDGLPTKKPRISHYRKPEPISFIPAGDRVSCSGSYSNNNSGVSATTGGDRVVDRTTGGDRAVVDRTTGVNSGYGSGNSGGGSSNNNSGGSGFDGWESRQQSQRERSGSSSSSRVDYRAERTANSDVLRGNSYSDAVAAATIPAVPISSSRPLCLTPLSPSDSERSNPHQNGHGHDGGVVNGSTAGNSNDVNADRRDRSDRSRGSDRSDRREERNRERDSRNRSNITSDLAFFGEASNSGASTYIDNANDPAAISLPTDGFERLENSTYPDYRTYYTTISNPEQKRRYKEEFYRNYGEYCRLHSEVLVTANRFTHLYSLWQEYKASGNTTGSEEIRERIFREYKETKQDRVYQQMKERFDYLHNKLSHIKRLILEYDSENVADRMLTADNVDSGMISTTNSVNNGNNNTGGIDNRHY</sequence>
<accession>A0A6I9X289</accession>
<feature type="region of interest" description="Disordered" evidence="7">
    <location>
        <begin position="153"/>
        <end position="224"/>
    </location>
</feature>
<dbReference type="InterPro" id="IPR019464">
    <property type="entry name" value="ELL_N"/>
</dbReference>
<dbReference type="CTD" id="40171"/>
<feature type="region of interest" description="Disordered" evidence="7">
    <location>
        <begin position="506"/>
        <end position="580"/>
    </location>
</feature>
<evidence type="ECO:0000313" key="9">
    <source>
        <dbReference type="Proteomes" id="UP000504615"/>
    </source>
</evidence>
<dbReference type="Pfam" id="PF07303">
    <property type="entry name" value="Occludin_ELL"/>
    <property type="match status" value="1"/>
</dbReference>
<gene>
    <name evidence="10" type="primary">LOC105428063</name>
</gene>
<dbReference type="KEGG" id="pbar:105428063"/>
<feature type="compositionally biased region" description="Basic and acidic residues" evidence="7">
    <location>
        <begin position="549"/>
        <end position="579"/>
    </location>
</feature>
<evidence type="ECO:0000256" key="4">
    <source>
        <dbReference type="ARBA" id="ARBA00023163"/>
    </source>
</evidence>
<proteinExistence type="inferred from homology"/>
<dbReference type="PROSITE" id="PS51980">
    <property type="entry name" value="OCEL"/>
    <property type="match status" value="1"/>
</dbReference>
<feature type="region of interest" description="Disordered" evidence="7">
    <location>
        <begin position="395"/>
        <end position="477"/>
    </location>
</feature>
<evidence type="ECO:0000259" key="8">
    <source>
        <dbReference type="PROSITE" id="PS51980"/>
    </source>
</evidence>
<feature type="compositionally biased region" description="Basic and acidic residues" evidence="7">
    <location>
        <begin position="408"/>
        <end position="421"/>
    </location>
</feature>
<feature type="region of interest" description="Disordered" evidence="7">
    <location>
        <begin position="304"/>
        <end position="383"/>
    </location>
</feature>
<comment type="similarity">
    <text evidence="2 6">Belongs to the ELL/occludin family.</text>
</comment>
<dbReference type="PANTHER" id="PTHR23288:SF17">
    <property type="entry name" value="RNA POLYMERASE II ELONGATION FACTOR ELL"/>
    <property type="match status" value="1"/>
</dbReference>
<dbReference type="RefSeq" id="XP_011638432.1">
    <property type="nucleotide sequence ID" value="XM_011640130.1"/>
</dbReference>
<dbReference type="GO" id="GO:0032968">
    <property type="term" value="P:positive regulation of transcription elongation by RNA polymerase II"/>
    <property type="evidence" value="ECO:0007669"/>
    <property type="project" value="TreeGrafter"/>
</dbReference>
<dbReference type="SUPFAM" id="SSF46785">
    <property type="entry name" value="Winged helix' DNA-binding domain"/>
    <property type="match status" value="1"/>
</dbReference>
<keyword evidence="10" id="KW-0251">Elongation factor</keyword>
<dbReference type="Gene3D" id="1.10.10.2670">
    <property type="entry name" value="E3 ubiquitin-protein ligase"/>
    <property type="match status" value="1"/>
</dbReference>
<dbReference type="SUPFAM" id="SSF144292">
    <property type="entry name" value="occludin/ELL-like"/>
    <property type="match status" value="1"/>
</dbReference>
<dbReference type="Gene3D" id="6.10.140.340">
    <property type="match status" value="1"/>
</dbReference>
<dbReference type="InterPro" id="IPR010844">
    <property type="entry name" value="Occludin_ELL"/>
</dbReference>
<keyword evidence="5" id="KW-0539">Nucleus</keyword>
<comment type="subcellular location">
    <subcellularLocation>
        <location evidence="1">Nucleus</location>
    </subcellularLocation>
</comment>
<keyword evidence="9" id="KW-1185">Reference proteome</keyword>
<dbReference type="InterPro" id="IPR042065">
    <property type="entry name" value="E3_ELL-like"/>
</dbReference>
<feature type="compositionally biased region" description="Polar residues" evidence="7">
    <location>
        <begin position="179"/>
        <end position="199"/>
    </location>
</feature>
<evidence type="ECO:0000313" key="10">
    <source>
        <dbReference type="RefSeq" id="XP_011638432.1"/>
    </source>
</evidence>
<reference evidence="10" key="1">
    <citation type="submission" date="2025-08" db="UniProtKB">
        <authorList>
            <consortium name="RefSeq"/>
        </authorList>
    </citation>
    <scope>IDENTIFICATION</scope>
</reference>
<keyword evidence="3" id="KW-0805">Transcription regulation</keyword>
<dbReference type="GO" id="GO:0006368">
    <property type="term" value="P:transcription elongation by RNA polymerase II"/>
    <property type="evidence" value="ECO:0007669"/>
    <property type="project" value="InterPro"/>
</dbReference>
<dbReference type="GO" id="GO:0042795">
    <property type="term" value="P:snRNA transcription by RNA polymerase II"/>
    <property type="evidence" value="ECO:0007669"/>
    <property type="project" value="TreeGrafter"/>
</dbReference>
<evidence type="ECO:0000256" key="1">
    <source>
        <dbReference type="ARBA" id="ARBA00004123"/>
    </source>
</evidence>
<feature type="compositionally biased region" description="Gly residues" evidence="7">
    <location>
        <begin position="429"/>
        <end position="450"/>
    </location>
</feature>
<name>A0A6I9X289_9HYME</name>
<dbReference type="InterPro" id="IPR036390">
    <property type="entry name" value="WH_DNA-bd_sf"/>
</dbReference>
<dbReference type="PANTHER" id="PTHR23288">
    <property type="entry name" value="OCCLUDIN AND RNA POLYMERASE II ELONGATION FACTOR ELL"/>
    <property type="match status" value="1"/>
</dbReference>
<feature type="domain" description="OCEL" evidence="8">
    <location>
        <begin position="627"/>
        <end position="738"/>
    </location>
</feature>
<dbReference type="GO" id="GO:0000987">
    <property type="term" value="F:cis-regulatory region sequence-specific DNA binding"/>
    <property type="evidence" value="ECO:0007669"/>
    <property type="project" value="TreeGrafter"/>
</dbReference>